<keyword evidence="1" id="KW-1133">Transmembrane helix</keyword>
<protein>
    <submittedName>
        <fullName evidence="2">Uncharacterized protein</fullName>
    </submittedName>
</protein>
<feature type="transmembrane region" description="Helical" evidence="1">
    <location>
        <begin position="104"/>
        <end position="121"/>
    </location>
</feature>
<evidence type="ECO:0000313" key="2">
    <source>
        <dbReference type="EMBL" id="VAW43722.1"/>
    </source>
</evidence>
<organism evidence="2">
    <name type="scientific">hydrothermal vent metagenome</name>
    <dbReference type="NCBI Taxonomy" id="652676"/>
    <lineage>
        <taxon>unclassified sequences</taxon>
        <taxon>metagenomes</taxon>
        <taxon>ecological metagenomes</taxon>
    </lineage>
</organism>
<dbReference type="EMBL" id="UOFA01000019">
    <property type="protein sequence ID" value="VAW43722.1"/>
    <property type="molecule type" value="Genomic_DNA"/>
</dbReference>
<evidence type="ECO:0000256" key="1">
    <source>
        <dbReference type="SAM" id="Phobius"/>
    </source>
</evidence>
<accession>A0A3B0VX65</accession>
<keyword evidence="1" id="KW-0812">Transmembrane</keyword>
<reference evidence="2" key="1">
    <citation type="submission" date="2018-06" db="EMBL/GenBank/DDBJ databases">
        <authorList>
            <person name="Zhirakovskaya E."/>
        </authorList>
    </citation>
    <scope>NUCLEOTIDE SEQUENCE</scope>
</reference>
<dbReference type="AlphaFoldDB" id="A0A3B0VX65"/>
<gene>
    <name evidence="2" type="ORF">MNBD_GAMMA02-1179</name>
</gene>
<keyword evidence="1" id="KW-0472">Membrane</keyword>
<proteinExistence type="predicted"/>
<name>A0A3B0VX65_9ZZZZ</name>
<sequence length="122" mass="13458">MKTSQETIFVAAGEKIEIFNRRFSSVPMSYKFSAKPIGTQILSGRLEIHSKQMVFSSPVKTIDLKPDNTVSASLWDTFMTIYVIAGCDMEITVPKRDATALKRILVLVAVLLSVAAAMLMLS</sequence>